<dbReference type="InterPro" id="IPR003265">
    <property type="entry name" value="HhH-GPD_domain"/>
</dbReference>
<dbReference type="RefSeq" id="WP_129890692.1">
    <property type="nucleotide sequence ID" value="NZ_CP035758.1"/>
</dbReference>
<dbReference type="PANTHER" id="PTHR43003">
    <property type="entry name" value="DNA-3-METHYLADENINE GLYCOSYLASE"/>
    <property type="match status" value="1"/>
</dbReference>
<dbReference type="GO" id="GO:0006285">
    <property type="term" value="P:base-excision repair, AP site formation"/>
    <property type="evidence" value="ECO:0007669"/>
    <property type="project" value="TreeGrafter"/>
</dbReference>
<evidence type="ECO:0000256" key="3">
    <source>
        <dbReference type="ARBA" id="ARBA00022763"/>
    </source>
</evidence>
<dbReference type="GO" id="GO:0032131">
    <property type="term" value="F:alkylated DNA binding"/>
    <property type="evidence" value="ECO:0007669"/>
    <property type="project" value="TreeGrafter"/>
</dbReference>
<evidence type="ECO:0000313" key="7">
    <source>
        <dbReference type="Proteomes" id="UP000290365"/>
    </source>
</evidence>
<name>A0A4P6JX77_KTERU</name>
<evidence type="ECO:0000256" key="1">
    <source>
        <dbReference type="ARBA" id="ARBA00000086"/>
    </source>
</evidence>
<dbReference type="InterPro" id="IPR011257">
    <property type="entry name" value="DNA_glycosylase"/>
</dbReference>
<keyword evidence="3" id="KW-0227">DNA damage</keyword>
<dbReference type="GO" id="GO:0006307">
    <property type="term" value="P:DNA alkylation repair"/>
    <property type="evidence" value="ECO:0007669"/>
    <property type="project" value="TreeGrafter"/>
</dbReference>
<dbReference type="KEGG" id="kbs:EPA93_28080"/>
<dbReference type="EMBL" id="CP035758">
    <property type="protein sequence ID" value="QBD79626.1"/>
    <property type="molecule type" value="Genomic_DNA"/>
</dbReference>
<dbReference type="SUPFAM" id="SSF48150">
    <property type="entry name" value="DNA-glycosylase"/>
    <property type="match status" value="1"/>
</dbReference>
<dbReference type="GO" id="GO:0008725">
    <property type="term" value="F:DNA-3-methyladenine glycosylase activity"/>
    <property type="evidence" value="ECO:0007669"/>
    <property type="project" value="TreeGrafter"/>
</dbReference>
<dbReference type="PANTHER" id="PTHR43003:SF5">
    <property type="entry name" value="DNA-3-METHYLADENINE GLYCOSYLASE"/>
    <property type="match status" value="1"/>
</dbReference>
<dbReference type="OrthoDB" id="9785929at2"/>
<dbReference type="Proteomes" id="UP000290365">
    <property type="component" value="Chromosome"/>
</dbReference>
<protein>
    <recommendedName>
        <fullName evidence="2">DNA-3-methyladenine glycosylase II</fullName>
        <ecNumber evidence="2">3.2.2.21</ecNumber>
    </recommendedName>
</protein>
<evidence type="ECO:0000259" key="5">
    <source>
        <dbReference type="SMART" id="SM00478"/>
    </source>
</evidence>
<comment type="catalytic activity">
    <reaction evidence="1">
        <text>Hydrolysis of alkylated DNA, releasing 3-methyladenine, 3-methylguanine, 7-methylguanine and 7-methyladenine.</text>
        <dbReference type="EC" id="3.2.2.21"/>
    </reaction>
</comment>
<keyword evidence="4" id="KW-0234">DNA repair</keyword>
<evidence type="ECO:0000256" key="4">
    <source>
        <dbReference type="ARBA" id="ARBA00023204"/>
    </source>
</evidence>
<proteinExistence type="predicted"/>
<dbReference type="Gene3D" id="1.10.340.30">
    <property type="entry name" value="Hypothetical protein, domain 2"/>
    <property type="match status" value="1"/>
</dbReference>
<feature type="domain" description="HhH-GPD" evidence="5">
    <location>
        <begin position="145"/>
        <end position="311"/>
    </location>
</feature>
<accession>A0A4P6JX77</accession>
<evidence type="ECO:0000313" key="6">
    <source>
        <dbReference type="EMBL" id="QBD79626.1"/>
    </source>
</evidence>
<gene>
    <name evidence="6" type="ORF">EPA93_28080</name>
</gene>
<keyword evidence="7" id="KW-1185">Reference proteome</keyword>
<organism evidence="6 7">
    <name type="scientific">Ktedonosporobacter rubrisoli</name>
    <dbReference type="NCBI Taxonomy" id="2509675"/>
    <lineage>
        <taxon>Bacteria</taxon>
        <taxon>Bacillati</taxon>
        <taxon>Chloroflexota</taxon>
        <taxon>Ktedonobacteria</taxon>
        <taxon>Ktedonobacterales</taxon>
        <taxon>Ktedonosporobacteraceae</taxon>
        <taxon>Ktedonosporobacter</taxon>
    </lineage>
</organism>
<dbReference type="InterPro" id="IPR051912">
    <property type="entry name" value="Alkylbase_DNA_Glycosylase/TA"/>
</dbReference>
<dbReference type="Gene3D" id="3.30.310.20">
    <property type="entry name" value="DNA-3-methyladenine glycosylase AlkA, N-terminal domain"/>
    <property type="match status" value="1"/>
</dbReference>
<sequence>MPATTTQLSTVSGELFPQEPFDFNKTLAFLQAFPPTAGEQALAPATLTKAVSIHGRAVAFKIQATGTIEEPRLTYTLYTEQPLSKHEQQLILERIRFFLSLDDDLRPFYALCLTDLHMAAVIERLYGLHQPKFLTPFEIACWSILVQRTPMAISQRIKQAIVERWGTSIRLLDATYQAFPEADQLAQASSEELLQIVRNERKVAYLRSVIDFFQKTDEQFLRYGNYEEVARQLRKVHGIGAWSAAFILIRGLGRMEASSVEDELLKAVNRIYSPDKPLSQADVQQILQRYGSLQGYYSFYMRVSGLDLSRLPAR</sequence>
<dbReference type="EC" id="3.2.2.21" evidence="2"/>
<dbReference type="SMART" id="SM00478">
    <property type="entry name" value="ENDO3c"/>
    <property type="match status" value="1"/>
</dbReference>
<evidence type="ECO:0000256" key="2">
    <source>
        <dbReference type="ARBA" id="ARBA00012000"/>
    </source>
</evidence>
<dbReference type="InterPro" id="IPR037046">
    <property type="entry name" value="AlkA_N_sf"/>
</dbReference>
<dbReference type="GO" id="GO:0043916">
    <property type="term" value="F:DNA-7-methylguanine glycosylase activity"/>
    <property type="evidence" value="ECO:0007669"/>
    <property type="project" value="TreeGrafter"/>
</dbReference>
<reference evidence="6 7" key="1">
    <citation type="submission" date="2019-01" db="EMBL/GenBank/DDBJ databases">
        <title>Ktedonosporobacter rubrisoli SCAWS-G2.</title>
        <authorList>
            <person name="Huang Y."/>
            <person name="Yan B."/>
        </authorList>
    </citation>
    <scope>NUCLEOTIDE SEQUENCE [LARGE SCALE GENOMIC DNA]</scope>
    <source>
        <strain evidence="6 7">SCAWS-G2</strain>
    </source>
</reference>
<dbReference type="GO" id="GO:0032993">
    <property type="term" value="C:protein-DNA complex"/>
    <property type="evidence" value="ECO:0007669"/>
    <property type="project" value="TreeGrafter"/>
</dbReference>
<dbReference type="AlphaFoldDB" id="A0A4P6JX77"/>